<dbReference type="InterPro" id="IPR007221">
    <property type="entry name" value="MreC"/>
</dbReference>
<evidence type="ECO:0000256" key="3">
    <source>
        <dbReference type="ARBA" id="ARBA00022960"/>
    </source>
</evidence>
<keyword evidence="5" id="KW-1133">Transmembrane helix</keyword>
<dbReference type="PANTHER" id="PTHR34138">
    <property type="entry name" value="CELL SHAPE-DETERMINING PROTEIN MREC"/>
    <property type="match status" value="1"/>
</dbReference>
<dbReference type="HOGENOM" id="CLU_042663_4_0_3"/>
<evidence type="ECO:0000313" key="7">
    <source>
        <dbReference type="EMBL" id="ABX09678.1"/>
    </source>
</evidence>
<dbReference type="InterPro" id="IPR042175">
    <property type="entry name" value="Cell/Rod_MreC_2"/>
</dbReference>
<dbReference type="GO" id="GO:0005886">
    <property type="term" value="C:plasma membrane"/>
    <property type="evidence" value="ECO:0007669"/>
    <property type="project" value="TreeGrafter"/>
</dbReference>
<dbReference type="InterPro" id="IPR055342">
    <property type="entry name" value="MreC_beta-barrel_core"/>
</dbReference>
<dbReference type="Proteomes" id="UP000000788">
    <property type="component" value="Chromosome"/>
</dbReference>
<dbReference type="Pfam" id="PF04085">
    <property type="entry name" value="MreC"/>
    <property type="match status" value="1"/>
</dbReference>
<dbReference type="RefSeq" id="WP_012196298.1">
    <property type="nucleotide sequence ID" value="NC_009976.1"/>
</dbReference>
<protein>
    <recommendedName>
        <fullName evidence="2">Cell shape-determining protein MreC</fullName>
    </recommendedName>
    <alternativeName>
        <fullName evidence="4">Cell shape protein MreC</fullName>
    </alternativeName>
</protein>
<name>A9BD65_PROM4</name>
<evidence type="ECO:0000256" key="2">
    <source>
        <dbReference type="ARBA" id="ARBA00013855"/>
    </source>
</evidence>
<evidence type="ECO:0000256" key="4">
    <source>
        <dbReference type="ARBA" id="ARBA00032089"/>
    </source>
</evidence>
<dbReference type="Gene3D" id="2.40.10.340">
    <property type="entry name" value="Rod shape-determining protein MreC, domain 1"/>
    <property type="match status" value="1"/>
</dbReference>
<keyword evidence="5" id="KW-0812">Transmembrane</keyword>
<keyword evidence="3" id="KW-0133">Cell shape</keyword>
<dbReference type="InterPro" id="IPR042177">
    <property type="entry name" value="Cell/Rod_1"/>
</dbReference>
<organism evidence="7 8">
    <name type="scientific">Prochlorococcus marinus (strain MIT 9211)</name>
    <dbReference type="NCBI Taxonomy" id="93059"/>
    <lineage>
        <taxon>Bacteria</taxon>
        <taxon>Bacillati</taxon>
        <taxon>Cyanobacteriota</taxon>
        <taxon>Cyanophyceae</taxon>
        <taxon>Synechococcales</taxon>
        <taxon>Prochlorococcaceae</taxon>
        <taxon>Prochlorococcus</taxon>
    </lineage>
</organism>
<dbReference type="OrthoDB" id="9792313at2"/>
<sequence length="247" mass="27809">MGLSRRTGAFRWWNTKGPWLWCSIAIVFFIIRLSKGFFLIDFYAFLTRPFWPGMAQKEWITNSVKLDNQIRLHLLEQDNQRLRNLLDLKNSSNKNHISAAVISRKPSGFWQQLDLNKGQNDQVKTGDAVIGPGGLLGIIETTTPMTSRVRLLTAPGSQIGVWIERTKVHGVLVGNGNNRPQLNFLDRRTESKIGDVVTTSPASTLLPPNLPIGVIQFKNDENLPAPFAFVQLLAVPEAIDWVQVIRN</sequence>
<dbReference type="GO" id="GO:0008360">
    <property type="term" value="P:regulation of cell shape"/>
    <property type="evidence" value="ECO:0007669"/>
    <property type="project" value="UniProtKB-KW"/>
</dbReference>
<evidence type="ECO:0000259" key="6">
    <source>
        <dbReference type="Pfam" id="PF04085"/>
    </source>
</evidence>
<dbReference type="Gene3D" id="2.40.10.350">
    <property type="entry name" value="Rod shape-determining protein MreC, domain 2"/>
    <property type="match status" value="1"/>
</dbReference>
<dbReference type="STRING" id="93059.P9211_17471"/>
<dbReference type="KEGG" id="pmj:P9211_17471"/>
<keyword evidence="8" id="KW-1185">Reference proteome</keyword>
<dbReference type="NCBIfam" id="NF010527">
    <property type="entry name" value="PRK13922.6-2"/>
    <property type="match status" value="1"/>
</dbReference>
<gene>
    <name evidence="7" type="primary">mreC</name>
    <name evidence="7" type="ordered locus">P9211_17471</name>
</gene>
<comment type="similarity">
    <text evidence="1">Belongs to the MreC family.</text>
</comment>
<dbReference type="eggNOG" id="COG1792">
    <property type="taxonomic scope" value="Bacteria"/>
</dbReference>
<feature type="domain" description="Rod shape-determining protein MreC beta-barrel core" evidence="6">
    <location>
        <begin position="101"/>
        <end position="245"/>
    </location>
</feature>
<accession>A9BD65</accession>
<proteinExistence type="inferred from homology"/>
<keyword evidence="5" id="KW-0472">Membrane</keyword>
<dbReference type="EMBL" id="CP000878">
    <property type="protein sequence ID" value="ABX09678.1"/>
    <property type="molecule type" value="Genomic_DNA"/>
</dbReference>
<reference evidence="7 8" key="1">
    <citation type="journal article" date="2007" name="PLoS Genet.">
        <title>Patterns and implications of gene gain and loss in the evolution of Prochlorococcus.</title>
        <authorList>
            <person name="Kettler G.C."/>
            <person name="Martiny A.C."/>
            <person name="Huang K."/>
            <person name="Zucker J."/>
            <person name="Coleman M.L."/>
            <person name="Rodrigue S."/>
            <person name="Chen F."/>
            <person name="Lapidus A."/>
            <person name="Ferriera S."/>
            <person name="Johnson J."/>
            <person name="Steglich C."/>
            <person name="Church G.M."/>
            <person name="Richardson P."/>
            <person name="Chisholm S.W."/>
        </authorList>
    </citation>
    <scope>NUCLEOTIDE SEQUENCE [LARGE SCALE GENOMIC DNA]</scope>
    <source>
        <strain evidence="8">MIT 9211</strain>
    </source>
</reference>
<feature type="transmembrane region" description="Helical" evidence="5">
    <location>
        <begin position="20"/>
        <end position="46"/>
    </location>
</feature>
<evidence type="ECO:0000256" key="1">
    <source>
        <dbReference type="ARBA" id="ARBA00009369"/>
    </source>
</evidence>
<evidence type="ECO:0000256" key="5">
    <source>
        <dbReference type="SAM" id="Phobius"/>
    </source>
</evidence>
<dbReference type="AlphaFoldDB" id="A9BD65"/>
<evidence type="ECO:0000313" key="8">
    <source>
        <dbReference type="Proteomes" id="UP000000788"/>
    </source>
</evidence>
<dbReference type="PANTHER" id="PTHR34138:SF1">
    <property type="entry name" value="CELL SHAPE-DETERMINING PROTEIN MREC"/>
    <property type="match status" value="1"/>
</dbReference>